<gene>
    <name evidence="2" type="ordered locus">Ctha_0418</name>
</gene>
<evidence type="ECO:0000313" key="3">
    <source>
        <dbReference type="Proteomes" id="UP000001208"/>
    </source>
</evidence>
<dbReference type="InterPro" id="IPR008571">
    <property type="entry name" value="HerA-like"/>
</dbReference>
<keyword evidence="3" id="KW-1185">Reference proteome</keyword>
<evidence type="ECO:0000313" key="2">
    <source>
        <dbReference type="EMBL" id="ACF12889.1"/>
    </source>
</evidence>
<proteinExistence type="predicted"/>
<dbReference type="InterPro" id="IPR027417">
    <property type="entry name" value="P-loop_NTPase"/>
</dbReference>
<dbReference type="Proteomes" id="UP000001208">
    <property type="component" value="Chromosome"/>
</dbReference>
<dbReference type="PANTHER" id="PTHR42957:SF1">
    <property type="entry name" value="HELICASE MJ1565-RELATED"/>
    <property type="match status" value="1"/>
</dbReference>
<organism evidence="2 3">
    <name type="scientific">Chloroherpeton thalassium (strain ATCC 35110 / GB-78)</name>
    <dbReference type="NCBI Taxonomy" id="517418"/>
    <lineage>
        <taxon>Bacteria</taxon>
        <taxon>Pseudomonadati</taxon>
        <taxon>Chlorobiota</taxon>
        <taxon>Chlorobiia</taxon>
        <taxon>Chlorobiales</taxon>
        <taxon>Chloroherpetonaceae</taxon>
        <taxon>Chloroherpeton</taxon>
    </lineage>
</organism>
<accession>B3QUI3</accession>
<dbReference type="eggNOG" id="COG0433">
    <property type="taxonomic scope" value="Bacteria"/>
</dbReference>
<reference evidence="2 3" key="1">
    <citation type="submission" date="2008-06" db="EMBL/GenBank/DDBJ databases">
        <title>Complete sequence of Chloroherpeton thalassium ATCC 35110.</title>
        <authorList>
            <consortium name="US DOE Joint Genome Institute"/>
            <person name="Lucas S."/>
            <person name="Copeland A."/>
            <person name="Lapidus A."/>
            <person name="Glavina del Rio T."/>
            <person name="Dalin E."/>
            <person name="Tice H."/>
            <person name="Bruce D."/>
            <person name="Goodwin L."/>
            <person name="Pitluck S."/>
            <person name="Schmutz J."/>
            <person name="Larimer F."/>
            <person name="Land M."/>
            <person name="Hauser L."/>
            <person name="Kyrpides N."/>
            <person name="Mikhailova N."/>
            <person name="Liu Z."/>
            <person name="Li T."/>
            <person name="Zhao F."/>
            <person name="Overmann J."/>
            <person name="Bryant D.A."/>
            <person name="Richardson P."/>
        </authorList>
    </citation>
    <scope>NUCLEOTIDE SEQUENCE [LARGE SCALE GENOMIC DNA]</scope>
    <source>
        <strain evidence="3">ATCC 35110 / GB-78</strain>
    </source>
</reference>
<dbReference type="KEGG" id="cts:Ctha_0418"/>
<dbReference type="InterPro" id="IPR002789">
    <property type="entry name" value="HerA_central"/>
</dbReference>
<name>B3QUI3_CHLT3</name>
<dbReference type="STRING" id="517418.Ctha_0418"/>
<dbReference type="Pfam" id="PF01935">
    <property type="entry name" value="DUF87"/>
    <property type="match status" value="1"/>
</dbReference>
<evidence type="ECO:0000259" key="1">
    <source>
        <dbReference type="Pfam" id="PF01935"/>
    </source>
</evidence>
<dbReference type="SUPFAM" id="SSF52540">
    <property type="entry name" value="P-loop containing nucleoside triphosphate hydrolases"/>
    <property type="match status" value="1"/>
</dbReference>
<feature type="domain" description="Helicase HerA central" evidence="1">
    <location>
        <begin position="146"/>
        <end position="391"/>
    </location>
</feature>
<dbReference type="RefSeq" id="WP_012498973.1">
    <property type="nucleotide sequence ID" value="NC_011026.1"/>
</dbReference>
<dbReference type="AlphaFoldDB" id="B3QUI3"/>
<dbReference type="HOGENOM" id="CLU_513616_0_0_10"/>
<dbReference type="PANTHER" id="PTHR42957">
    <property type="entry name" value="HELICASE MJ1565-RELATED"/>
    <property type="match status" value="1"/>
</dbReference>
<sequence>MERKHIGKIIRGSLLEGLEMKLDAFEHVESVKAGKFVVVEGEQYDFFSIITDLRLEATSNALLSNPPSLQSDVLRDIISGTISYSVVNLRPMLMLERHLYPEFAAPLEPVKTIPSHFAFVSEATDEDIAKVFGSESENQNGRKFFYIGTPLDMTQPVCLDLERFCERSSAVFGRTGTGKTFITRLLLAGLIKTDAAVNLVFDMHNEYGTKGTFEGQGASSVKGLQPLFATTGKVKIYSLDPESTQRRGAHCDREVRLSIEQIEPDDILLLQEELRLNPTAAEYSNILKNRYGKDWLARFMDLMEDDDEKALENFAAQNHLLPSSLEALYRRLTRLRDICQFLDFSPNKGKLNIIEDLLNDLSRGTSVVMEFGKYDNMMSYLLVANIITRRVEEAYKEKTDVFLRTGNELDKPKQLVITIEEAHKFLNPKSAQQTSFGKIARELRKYFVSLMIVDQRPSGIYDEILSQIGTKIVAALSDERDINAVLTGTSNPGGMRNILASLDTKQQALVMGHAVPMPVVIRTRDYDEKFYTDMGYTDREARKRKNKANLSDLYD</sequence>
<protein>
    <recommendedName>
        <fullName evidence="1">Helicase HerA central domain-containing protein</fullName>
    </recommendedName>
</protein>
<dbReference type="OrthoDB" id="9806951at2"/>
<dbReference type="EMBL" id="CP001100">
    <property type="protein sequence ID" value="ACF12889.1"/>
    <property type="molecule type" value="Genomic_DNA"/>
</dbReference>
<dbReference type="Gene3D" id="3.40.50.300">
    <property type="entry name" value="P-loop containing nucleotide triphosphate hydrolases"/>
    <property type="match status" value="2"/>
</dbReference>